<keyword evidence="2" id="KW-0547">Nucleotide-binding</keyword>
<dbReference type="InterPro" id="IPR006073">
    <property type="entry name" value="GTP-bd"/>
</dbReference>
<dbReference type="NCBIfam" id="NF008955">
    <property type="entry name" value="PRK12297.1"/>
    <property type="match status" value="1"/>
</dbReference>
<dbReference type="Pfam" id="PF01018">
    <property type="entry name" value="GTP1_OBG"/>
    <property type="match status" value="1"/>
</dbReference>
<dbReference type="PROSITE" id="PS51883">
    <property type="entry name" value="OBG"/>
    <property type="match status" value="1"/>
</dbReference>
<dbReference type="Gene3D" id="3.40.50.300">
    <property type="entry name" value="P-loop containing nucleotide triphosphate hydrolases"/>
    <property type="match status" value="1"/>
</dbReference>
<protein>
    <submittedName>
        <fullName evidence="7">GTPase Obg</fullName>
        <ecNumber evidence="7">3.6.5.-</ecNumber>
    </submittedName>
</protein>
<comment type="similarity">
    <text evidence="1">Belongs to the TRAFAC class OBG-HflX-like GTPase superfamily. OBG GTPase family.</text>
</comment>
<dbReference type="InterPro" id="IPR036726">
    <property type="entry name" value="GTP1_OBG_dom_sf"/>
</dbReference>
<evidence type="ECO:0000259" key="6">
    <source>
        <dbReference type="PROSITE" id="PS51883"/>
    </source>
</evidence>
<dbReference type="FunFam" id="2.70.210.12:FF:000001">
    <property type="entry name" value="GTPase Obg"/>
    <property type="match status" value="1"/>
</dbReference>
<evidence type="ECO:0000256" key="2">
    <source>
        <dbReference type="ARBA" id="ARBA00022741"/>
    </source>
</evidence>
<dbReference type="PIRSF" id="PIRSF002401">
    <property type="entry name" value="GTP_bd_Obg/CgtA"/>
    <property type="match status" value="1"/>
</dbReference>
<dbReference type="InterPro" id="IPR045086">
    <property type="entry name" value="OBG_GTPase"/>
</dbReference>
<accession>A0A5J4R1Q3</accession>
<proteinExistence type="inferred from homology"/>
<evidence type="ECO:0000256" key="3">
    <source>
        <dbReference type="ARBA" id="ARBA00023134"/>
    </source>
</evidence>
<organism evidence="7">
    <name type="scientific">termite gut metagenome</name>
    <dbReference type="NCBI Taxonomy" id="433724"/>
    <lineage>
        <taxon>unclassified sequences</taxon>
        <taxon>metagenomes</taxon>
        <taxon>organismal metagenomes</taxon>
    </lineage>
</organism>
<comment type="caution">
    <text evidence="7">The sequence shown here is derived from an EMBL/GenBank/DDBJ whole genome shotgun (WGS) entry which is preliminary data.</text>
</comment>
<dbReference type="HAMAP" id="MF_01454">
    <property type="entry name" value="GTPase_Obg"/>
    <property type="match status" value="1"/>
</dbReference>
<evidence type="ECO:0000256" key="1">
    <source>
        <dbReference type="ARBA" id="ARBA00007699"/>
    </source>
</evidence>
<sequence length="377" mass="42118">MSNFVDYVKIYCRSGKGGRGSVHLHREKYTPKGGPDGGDGGRGGHVILRGNRNYWTLLHLRYDRHALAGHGESGSKNRSFGKDGADKIIEVPCGTVAYNAETGEYLCDVTEHGQDVILLKGGRGGLGNWHFRTATRQTPRFAQPGEPMQEMPVIMELKLLADVGLVGFPNAGKSTLLSVVSAAKPKIANYPFTTLEPNLGIVSYRDGKSFVMADIPGIIEGASEGKGLGLRFLRHIERNSLLLFMVPADSDDIRNEYNILFNELKQFNPEILDKQRILAITKTDMLDQELINEIERTLPEDIPHVFISSITGTGISTLKDILWEQLNKESNILTDTVVHRSKDVHHLQEELKAVGEDEDFSLKYEDDEDFEYEYEED</sequence>
<dbReference type="InterPro" id="IPR031167">
    <property type="entry name" value="G_OBG"/>
</dbReference>
<dbReference type="Pfam" id="PF01926">
    <property type="entry name" value="MMR_HSR1"/>
    <property type="match status" value="1"/>
</dbReference>
<dbReference type="PANTHER" id="PTHR11702:SF31">
    <property type="entry name" value="MITOCHONDRIAL RIBOSOME-ASSOCIATED GTPASE 2"/>
    <property type="match status" value="1"/>
</dbReference>
<dbReference type="GO" id="GO:0003924">
    <property type="term" value="F:GTPase activity"/>
    <property type="evidence" value="ECO:0007669"/>
    <property type="project" value="InterPro"/>
</dbReference>
<dbReference type="SUPFAM" id="SSF82051">
    <property type="entry name" value="Obg GTP-binding protein N-terminal domain"/>
    <property type="match status" value="1"/>
</dbReference>
<gene>
    <name evidence="7" type="ORF">EZS27_023203</name>
</gene>
<dbReference type="PROSITE" id="PS00905">
    <property type="entry name" value="GTP1_OBG"/>
    <property type="match status" value="1"/>
</dbReference>
<dbReference type="PROSITE" id="PS51710">
    <property type="entry name" value="G_OBG"/>
    <property type="match status" value="1"/>
</dbReference>
<dbReference type="NCBIfam" id="TIGR02729">
    <property type="entry name" value="Obg_CgtA"/>
    <property type="match status" value="1"/>
</dbReference>
<dbReference type="PANTHER" id="PTHR11702">
    <property type="entry name" value="DEVELOPMENTALLY REGULATED GTP-BINDING PROTEIN-RELATED"/>
    <property type="match status" value="1"/>
</dbReference>
<evidence type="ECO:0000256" key="4">
    <source>
        <dbReference type="SAM" id="MobiDB-lite"/>
    </source>
</evidence>
<dbReference type="CDD" id="cd01898">
    <property type="entry name" value="Obg"/>
    <property type="match status" value="1"/>
</dbReference>
<dbReference type="EMBL" id="SNRY01001921">
    <property type="protein sequence ID" value="KAA6327836.1"/>
    <property type="molecule type" value="Genomic_DNA"/>
</dbReference>
<keyword evidence="7" id="KW-0378">Hydrolase</keyword>
<dbReference type="SUPFAM" id="SSF52540">
    <property type="entry name" value="P-loop containing nucleoside triphosphate hydrolases"/>
    <property type="match status" value="1"/>
</dbReference>
<reference evidence="7" key="1">
    <citation type="submission" date="2019-03" db="EMBL/GenBank/DDBJ databases">
        <title>Single cell metagenomics reveals metabolic interactions within the superorganism composed of flagellate Streblomastix strix and complex community of Bacteroidetes bacteria on its surface.</title>
        <authorList>
            <person name="Treitli S.C."/>
            <person name="Kolisko M."/>
            <person name="Husnik F."/>
            <person name="Keeling P."/>
            <person name="Hampl V."/>
        </authorList>
    </citation>
    <scope>NUCLEOTIDE SEQUENCE</scope>
    <source>
        <strain evidence="7">STM</strain>
    </source>
</reference>
<dbReference type="EC" id="3.6.5.-" evidence="7"/>
<dbReference type="InterPro" id="IPR006169">
    <property type="entry name" value="GTP1_OBG_dom"/>
</dbReference>
<feature type="domain" description="Obg" evidence="6">
    <location>
        <begin position="2"/>
        <end position="160"/>
    </location>
</feature>
<dbReference type="InterPro" id="IPR027417">
    <property type="entry name" value="P-loop_NTPase"/>
</dbReference>
<dbReference type="InterPro" id="IPR006074">
    <property type="entry name" value="GTP1-OBG_CS"/>
</dbReference>
<dbReference type="GO" id="GO:0000287">
    <property type="term" value="F:magnesium ion binding"/>
    <property type="evidence" value="ECO:0007669"/>
    <property type="project" value="InterPro"/>
</dbReference>
<keyword evidence="3" id="KW-0342">GTP-binding</keyword>
<evidence type="ECO:0000259" key="5">
    <source>
        <dbReference type="PROSITE" id="PS51710"/>
    </source>
</evidence>
<dbReference type="PRINTS" id="PR00326">
    <property type="entry name" value="GTP1OBG"/>
</dbReference>
<dbReference type="Gene3D" id="2.70.210.12">
    <property type="entry name" value="GTP1/OBG domain"/>
    <property type="match status" value="1"/>
</dbReference>
<dbReference type="NCBIfam" id="NF008956">
    <property type="entry name" value="PRK12299.1"/>
    <property type="match status" value="1"/>
</dbReference>
<dbReference type="GO" id="GO:0005525">
    <property type="term" value="F:GTP binding"/>
    <property type="evidence" value="ECO:0007669"/>
    <property type="project" value="UniProtKB-KW"/>
</dbReference>
<feature type="domain" description="OBG-type G" evidence="5">
    <location>
        <begin position="161"/>
        <end position="327"/>
    </location>
</feature>
<evidence type="ECO:0000313" key="7">
    <source>
        <dbReference type="EMBL" id="KAA6327836.1"/>
    </source>
</evidence>
<dbReference type="AlphaFoldDB" id="A0A5J4R1Q3"/>
<name>A0A5J4R1Q3_9ZZZZ</name>
<dbReference type="InterPro" id="IPR014100">
    <property type="entry name" value="GTP-bd_Obg/CgtA"/>
</dbReference>
<feature type="region of interest" description="Disordered" evidence="4">
    <location>
        <begin position="17"/>
        <end position="42"/>
    </location>
</feature>